<dbReference type="InterPro" id="IPR045569">
    <property type="entry name" value="Metalloprtase-TldD/E_C"/>
</dbReference>
<keyword evidence="3" id="KW-0378">Hydrolase</keyword>
<feature type="domain" description="Metalloprotease TldD/E C-terminal" evidence="2">
    <location>
        <begin position="218"/>
        <end position="448"/>
    </location>
</feature>
<dbReference type="PANTHER" id="PTHR43666:SF1">
    <property type="entry name" value="CONSERVED PROTEIN"/>
    <property type="match status" value="1"/>
</dbReference>
<keyword evidence="3" id="KW-0645">Protease</keyword>
<dbReference type="EMBL" id="FMCV01000003">
    <property type="protein sequence ID" value="SCE80678.1"/>
    <property type="molecule type" value="Genomic_DNA"/>
</dbReference>
<feature type="compositionally biased region" description="Low complexity" evidence="1">
    <location>
        <begin position="91"/>
        <end position="106"/>
    </location>
</feature>
<dbReference type="Proteomes" id="UP000198551">
    <property type="component" value="Unassembled WGS sequence"/>
</dbReference>
<name>A0A1C4V9M2_9ACTN</name>
<accession>A0A1C4V9M2</accession>
<evidence type="ECO:0000259" key="2">
    <source>
        <dbReference type="Pfam" id="PF19289"/>
    </source>
</evidence>
<evidence type="ECO:0000256" key="1">
    <source>
        <dbReference type="SAM" id="MobiDB-lite"/>
    </source>
</evidence>
<feature type="region of interest" description="Disordered" evidence="1">
    <location>
        <begin position="86"/>
        <end position="114"/>
    </location>
</feature>
<evidence type="ECO:0000313" key="4">
    <source>
        <dbReference type="Proteomes" id="UP000198551"/>
    </source>
</evidence>
<evidence type="ECO:0000313" key="3">
    <source>
        <dbReference type="EMBL" id="SCE80678.1"/>
    </source>
</evidence>
<dbReference type="SUPFAM" id="SSF111283">
    <property type="entry name" value="Putative modulator of DNA gyrase, PmbA/TldD"/>
    <property type="match status" value="1"/>
</dbReference>
<keyword evidence="4" id="KW-1185">Reference proteome</keyword>
<dbReference type="PANTHER" id="PTHR43666">
    <property type="entry name" value="TLDD PROTEIN"/>
    <property type="match status" value="1"/>
</dbReference>
<dbReference type="RefSeq" id="WP_018788632.1">
    <property type="nucleotide sequence ID" value="NZ_FMCV01000003.1"/>
</dbReference>
<gene>
    <name evidence="3" type="ORF">GA0070215_10318</name>
</gene>
<proteinExistence type="predicted"/>
<sequence>MRGIQDVLEAALRHRRDADELMLIADETAAAHVRWAGNALTTNGSVRARRVTAVAVRHAAAGVHVGLVGHGGALGDDLPDLVRAAERAARDAPPAADAASLPAPWRTPSWAEPPGGTSADAFREVLPGLADAFAAAGRRQLYGYAEHRVVTTCLAASTGARLRHLQSSGLFDLSVRDGDESAWAGVTAPDLVKLDVPALAAELSATVGRPGCRVELPPGRYEVLLTPSCVADLMLHLYLAAGARGALDGRTAFSRPDGRLPIGERLTALPLTLRSDPDHPLLPCAPFTVGRGTDDLTAVVDSGLPLRPTRWIDKGVLTALVQTRHTAAQTGAPLTPMVDNLVLEGGPDAPSLPEMVRSTRRGLLLTSLWYLRDVDPASLLLTGLTRDGVHLVEDGEIVGTVHNFRFNESPLSLLARATEVGLPVPALPREWGDYFTRMVTPPLRVPDFLMSAVSPAT</sequence>
<organism evidence="3 4">
    <name type="scientific">Micromonospora marina</name>
    <dbReference type="NCBI Taxonomy" id="307120"/>
    <lineage>
        <taxon>Bacteria</taxon>
        <taxon>Bacillati</taxon>
        <taxon>Actinomycetota</taxon>
        <taxon>Actinomycetes</taxon>
        <taxon>Micromonosporales</taxon>
        <taxon>Micromonosporaceae</taxon>
        <taxon>Micromonospora</taxon>
    </lineage>
</organism>
<dbReference type="GO" id="GO:0008237">
    <property type="term" value="F:metallopeptidase activity"/>
    <property type="evidence" value="ECO:0007669"/>
    <property type="project" value="InterPro"/>
</dbReference>
<dbReference type="InterPro" id="IPR036059">
    <property type="entry name" value="TldD/PmbA_sf"/>
</dbReference>
<protein>
    <submittedName>
        <fullName evidence="3">Predicted Zn-dependent protease or its inactivated homolog</fullName>
    </submittedName>
</protein>
<dbReference type="GO" id="GO:0006508">
    <property type="term" value="P:proteolysis"/>
    <property type="evidence" value="ECO:0007669"/>
    <property type="project" value="UniProtKB-KW"/>
</dbReference>
<reference evidence="4" key="1">
    <citation type="submission" date="2016-06" db="EMBL/GenBank/DDBJ databases">
        <authorList>
            <person name="Varghese N."/>
        </authorList>
    </citation>
    <scope>NUCLEOTIDE SEQUENCE [LARGE SCALE GENOMIC DNA]</scope>
    <source>
        <strain evidence="4">DSM 45555</strain>
    </source>
</reference>
<dbReference type="AlphaFoldDB" id="A0A1C4V9M2"/>
<dbReference type="Pfam" id="PF19289">
    <property type="entry name" value="PmbA_TldD_3rd"/>
    <property type="match status" value="1"/>
</dbReference>